<organism evidence="1">
    <name type="scientific">Arundo donax</name>
    <name type="common">Giant reed</name>
    <name type="synonym">Donax arundinaceus</name>
    <dbReference type="NCBI Taxonomy" id="35708"/>
    <lineage>
        <taxon>Eukaryota</taxon>
        <taxon>Viridiplantae</taxon>
        <taxon>Streptophyta</taxon>
        <taxon>Embryophyta</taxon>
        <taxon>Tracheophyta</taxon>
        <taxon>Spermatophyta</taxon>
        <taxon>Magnoliopsida</taxon>
        <taxon>Liliopsida</taxon>
        <taxon>Poales</taxon>
        <taxon>Poaceae</taxon>
        <taxon>PACMAD clade</taxon>
        <taxon>Arundinoideae</taxon>
        <taxon>Arundineae</taxon>
        <taxon>Arundo</taxon>
    </lineage>
</organism>
<accession>A0A0A9FJF6</accession>
<name>A0A0A9FJF6_ARUDO</name>
<evidence type="ECO:0000313" key="1">
    <source>
        <dbReference type="EMBL" id="JAE13110.1"/>
    </source>
</evidence>
<dbReference type="EMBL" id="GBRH01184786">
    <property type="protein sequence ID" value="JAE13110.1"/>
    <property type="molecule type" value="Transcribed_RNA"/>
</dbReference>
<sequence length="44" mass="5065">MELGRVLTEDEEISKYLRCFSLPTDWGSSIIGLPRKSSTRKHRA</sequence>
<proteinExistence type="predicted"/>
<protein>
    <submittedName>
        <fullName evidence="1">Uncharacterized protein</fullName>
    </submittedName>
</protein>
<reference evidence="1" key="1">
    <citation type="submission" date="2014-09" db="EMBL/GenBank/DDBJ databases">
        <authorList>
            <person name="Magalhaes I.L.F."/>
            <person name="Oliveira U."/>
            <person name="Santos F.R."/>
            <person name="Vidigal T.H.D.A."/>
            <person name="Brescovit A.D."/>
            <person name="Santos A.J."/>
        </authorList>
    </citation>
    <scope>NUCLEOTIDE SEQUENCE</scope>
    <source>
        <tissue evidence="1">Shoot tissue taken approximately 20 cm above the soil surface</tissue>
    </source>
</reference>
<dbReference type="AlphaFoldDB" id="A0A0A9FJF6"/>
<reference evidence="1" key="2">
    <citation type="journal article" date="2015" name="Data Brief">
        <title>Shoot transcriptome of the giant reed, Arundo donax.</title>
        <authorList>
            <person name="Barrero R.A."/>
            <person name="Guerrero F.D."/>
            <person name="Moolhuijzen P."/>
            <person name="Goolsby J.A."/>
            <person name="Tidwell J."/>
            <person name="Bellgard S.E."/>
            <person name="Bellgard M.I."/>
        </authorList>
    </citation>
    <scope>NUCLEOTIDE SEQUENCE</scope>
    <source>
        <tissue evidence="1">Shoot tissue taken approximately 20 cm above the soil surface</tissue>
    </source>
</reference>